<dbReference type="SUPFAM" id="SSF158682">
    <property type="entry name" value="TerB-like"/>
    <property type="match status" value="1"/>
</dbReference>
<evidence type="ECO:0008006" key="2">
    <source>
        <dbReference type="Google" id="ProtNLM"/>
    </source>
</evidence>
<proteinExistence type="predicted"/>
<organism evidence="1">
    <name type="scientific">marine metagenome</name>
    <dbReference type="NCBI Taxonomy" id="408172"/>
    <lineage>
        <taxon>unclassified sequences</taxon>
        <taxon>metagenomes</taxon>
        <taxon>ecological metagenomes</taxon>
    </lineage>
</organism>
<reference evidence="1" key="1">
    <citation type="submission" date="2018-05" db="EMBL/GenBank/DDBJ databases">
        <authorList>
            <person name="Lanie J.A."/>
            <person name="Ng W.-L."/>
            <person name="Kazmierczak K.M."/>
            <person name="Andrzejewski T.M."/>
            <person name="Davidsen T.M."/>
            <person name="Wayne K.J."/>
            <person name="Tettelin H."/>
            <person name="Glass J.I."/>
            <person name="Rusch D."/>
            <person name="Podicherti R."/>
            <person name="Tsui H.-C.T."/>
            <person name="Winkler M.E."/>
        </authorList>
    </citation>
    <scope>NUCLEOTIDE SEQUENCE</scope>
</reference>
<dbReference type="AlphaFoldDB" id="A0A382ISV1"/>
<name>A0A382ISV1_9ZZZZ</name>
<dbReference type="Gene3D" id="1.10.3680.10">
    <property type="entry name" value="TerB-like"/>
    <property type="match status" value="1"/>
</dbReference>
<accession>A0A382ISV1</accession>
<gene>
    <name evidence="1" type="ORF">METZ01_LOCUS255492</name>
</gene>
<dbReference type="InterPro" id="IPR029024">
    <property type="entry name" value="TerB-like"/>
</dbReference>
<dbReference type="EMBL" id="UINC01069339">
    <property type="protein sequence ID" value="SVC02638.1"/>
    <property type="molecule type" value="Genomic_DNA"/>
</dbReference>
<evidence type="ECO:0000313" key="1">
    <source>
        <dbReference type="EMBL" id="SVC02638.1"/>
    </source>
</evidence>
<protein>
    <recommendedName>
        <fullName evidence="2">Co-chaperone DjlA N-terminal domain-containing protein</fullName>
    </recommendedName>
</protein>
<sequence length="125" mass="13979">MNQFDAITKLMIATMSADGVSDDTEKKFILGILEILNIDEERYEVLRIEADELDSVEELVEWCRASIDAIAKKNKDTSGWNAMSILFMALVAMNNNKIGKNEKHLIMAVAEELNVNVESLKSISA</sequence>